<dbReference type="OrthoDB" id="9805113at2"/>
<dbReference type="Pfam" id="PF15891">
    <property type="entry name" value="Nuc_deoxyri_tr2"/>
    <property type="match status" value="1"/>
</dbReference>
<keyword evidence="2" id="KW-1185">Reference proteome</keyword>
<reference evidence="2" key="1">
    <citation type="submission" date="2016-11" db="EMBL/GenBank/DDBJ databases">
        <authorList>
            <person name="Varghese N."/>
            <person name="Submissions S."/>
        </authorList>
    </citation>
    <scope>NUCLEOTIDE SEQUENCE [LARGE SCALE GENOMIC DNA]</scope>
    <source>
        <strain evidence="2">DSM 44671</strain>
    </source>
</reference>
<dbReference type="AlphaFoldDB" id="A0A1K1SWT4"/>
<evidence type="ECO:0000313" key="1">
    <source>
        <dbReference type="EMBL" id="SFW88317.1"/>
    </source>
</evidence>
<dbReference type="Proteomes" id="UP000182740">
    <property type="component" value="Unassembled WGS sequence"/>
</dbReference>
<gene>
    <name evidence="1" type="ORF">SAMN04489730_6922</name>
</gene>
<accession>A0A1K1SWT4</accession>
<organism evidence="1 2">
    <name type="scientific">Amycolatopsis australiensis</name>
    <dbReference type="NCBI Taxonomy" id="546364"/>
    <lineage>
        <taxon>Bacteria</taxon>
        <taxon>Bacillati</taxon>
        <taxon>Actinomycetota</taxon>
        <taxon>Actinomycetes</taxon>
        <taxon>Pseudonocardiales</taxon>
        <taxon>Pseudonocardiaceae</taxon>
        <taxon>Amycolatopsis</taxon>
    </lineage>
</organism>
<name>A0A1K1SWT4_9PSEU</name>
<dbReference type="RefSeq" id="WP_072480173.1">
    <property type="nucleotide sequence ID" value="NZ_FPJG01000006.1"/>
</dbReference>
<dbReference type="InterPro" id="IPR039470">
    <property type="entry name" value="Nuc_deoxyri_tr2"/>
</dbReference>
<keyword evidence="1" id="KW-0808">Transferase</keyword>
<dbReference type="EMBL" id="FPJG01000006">
    <property type="protein sequence ID" value="SFW88317.1"/>
    <property type="molecule type" value="Genomic_DNA"/>
</dbReference>
<protein>
    <submittedName>
        <fullName evidence="1">Nucleoside 2-deoxyribosyltransferase like</fullName>
    </submittedName>
</protein>
<sequence length="175" mass="18734">MTRNIQAPTYYVPQLGDGPPVFLAGDVAGEQDWQAQAGAQLANAGAVVLNPRQAGVPDTGLAEASQQAAWACQHRRLPTLVMLFWFPRTDPAAVAVTALLELGAELIRPRSPQRRLVVGAAPGYPCRGEILLQIANERPDLVVHHTLDRVIAAATQELAALGAGRRARTAPVRLR</sequence>
<evidence type="ECO:0000313" key="2">
    <source>
        <dbReference type="Proteomes" id="UP000182740"/>
    </source>
</evidence>
<dbReference type="GO" id="GO:0016740">
    <property type="term" value="F:transferase activity"/>
    <property type="evidence" value="ECO:0007669"/>
    <property type="project" value="UniProtKB-KW"/>
</dbReference>
<dbReference type="Gene3D" id="3.40.50.450">
    <property type="match status" value="1"/>
</dbReference>
<dbReference type="STRING" id="546364.SAMN04489730_6922"/>
<proteinExistence type="predicted"/>